<evidence type="ECO:0000313" key="1">
    <source>
        <dbReference type="EMBL" id="KIA88617.1"/>
    </source>
</evidence>
<accession>A0A0C1F635</accession>
<gene>
    <name evidence="1" type="ORF">OC25_25980</name>
</gene>
<dbReference type="Proteomes" id="UP000031246">
    <property type="component" value="Unassembled WGS sequence"/>
</dbReference>
<proteinExistence type="predicted"/>
<dbReference type="AlphaFoldDB" id="A0A0C1F635"/>
<protein>
    <submittedName>
        <fullName evidence="1">Uncharacterized protein</fullName>
    </submittedName>
</protein>
<sequence>MGAYNILKVDIKCQNCSSIFMVNIQFKFGDTWQNQYLIGDLIRWGGADIGMPGLDKVKVYGISELDKCPSCQQPIFDEYEIIVEKDIIKYINPIFNLEDYDSNDGNYVIPVQS</sequence>
<dbReference type="EMBL" id="JSYN01000050">
    <property type="protein sequence ID" value="KIA88617.1"/>
    <property type="molecule type" value="Genomic_DNA"/>
</dbReference>
<keyword evidence="2" id="KW-1185">Reference proteome</keyword>
<organism evidence="1 2">
    <name type="scientific">Pedobacter kyungheensis</name>
    <dbReference type="NCBI Taxonomy" id="1069985"/>
    <lineage>
        <taxon>Bacteria</taxon>
        <taxon>Pseudomonadati</taxon>
        <taxon>Bacteroidota</taxon>
        <taxon>Sphingobacteriia</taxon>
        <taxon>Sphingobacteriales</taxon>
        <taxon>Sphingobacteriaceae</taxon>
        <taxon>Pedobacter</taxon>
    </lineage>
</organism>
<evidence type="ECO:0000313" key="2">
    <source>
        <dbReference type="Proteomes" id="UP000031246"/>
    </source>
</evidence>
<dbReference type="RefSeq" id="WP_039483226.1">
    <property type="nucleotide sequence ID" value="NZ_JSYN01000050.1"/>
</dbReference>
<reference evidence="1 2" key="1">
    <citation type="submission" date="2014-10" db="EMBL/GenBank/DDBJ databases">
        <title>Pedobacter Kyungheensis.</title>
        <authorList>
            <person name="Anderson B.M."/>
            <person name="Newman J.D."/>
        </authorList>
    </citation>
    <scope>NUCLEOTIDE SEQUENCE [LARGE SCALE GENOMIC DNA]</scope>
    <source>
        <strain evidence="1 2">KACC 16221</strain>
    </source>
</reference>
<dbReference type="OrthoDB" id="674225at2"/>
<comment type="caution">
    <text evidence="1">The sequence shown here is derived from an EMBL/GenBank/DDBJ whole genome shotgun (WGS) entry which is preliminary data.</text>
</comment>
<name>A0A0C1F635_9SPHI</name>